<dbReference type="Pfam" id="PF01965">
    <property type="entry name" value="DJ-1_PfpI"/>
    <property type="match status" value="1"/>
</dbReference>
<dbReference type="Gene3D" id="3.40.50.880">
    <property type="match status" value="1"/>
</dbReference>
<dbReference type="GO" id="GO:0008233">
    <property type="term" value="F:peptidase activity"/>
    <property type="evidence" value="ECO:0007669"/>
    <property type="project" value="UniProtKB-KW"/>
</dbReference>
<protein>
    <submittedName>
        <fullName evidence="3">Protease</fullName>
    </submittedName>
</protein>
<reference evidence="3 4" key="1">
    <citation type="submission" date="2017-10" db="EMBL/GenBank/DDBJ databases">
        <title>The draft genome sequence of Lewinella nigricans NBRC 102662.</title>
        <authorList>
            <person name="Wang K."/>
        </authorList>
    </citation>
    <scope>NUCLEOTIDE SEQUENCE [LARGE SCALE GENOMIC DNA]</scope>
    <source>
        <strain evidence="3 4">NBRC 102662</strain>
    </source>
</reference>
<dbReference type="SUPFAM" id="SSF52317">
    <property type="entry name" value="Class I glutamine amidotransferase-like"/>
    <property type="match status" value="1"/>
</dbReference>
<dbReference type="OrthoDB" id="9792284at2"/>
<evidence type="ECO:0000313" key="3">
    <source>
        <dbReference type="EMBL" id="PHN02602.1"/>
    </source>
</evidence>
<dbReference type="GO" id="GO:0006508">
    <property type="term" value="P:proteolysis"/>
    <property type="evidence" value="ECO:0007669"/>
    <property type="project" value="UniProtKB-KW"/>
</dbReference>
<keyword evidence="3" id="KW-0645">Protease</keyword>
<dbReference type="EMBL" id="PDUD01000038">
    <property type="protein sequence ID" value="PHN02602.1"/>
    <property type="molecule type" value="Genomic_DNA"/>
</dbReference>
<evidence type="ECO:0000313" key="4">
    <source>
        <dbReference type="Proteomes" id="UP000223913"/>
    </source>
</evidence>
<proteinExistence type="inferred from homology"/>
<evidence type="ECO:0000259" key="2">
    <source>
        <dbReference type="Pfam" id="PF01965"/>
    </source>
</evidence>
<dbReference type="Proteomes" id="UP000223913">
    <property type="component" value="Unassembled WGS sequence"/>
</dbReference>
<dbReference type="InterPro" id="IPR006286">
    <property type="entry name" value="C56_PfpI-like"/>
</dbReference>
<dbReference type="CDD" id="cd03169">
    <property type="entry name" value="GATase1_PfpI_1"/>
    <property type="match status" value="1"/>
</dbReference>
<dbReference type="NCBIfam" id="TIGR01382">
    <property type="entry name" value="PfpI"/>
    <property type="match status" value="1"/>
</dbReference>
<keyword evidence="4" id="KW-1185">Reference proteome</keyword>
<name>A0A2D0N233_FLAN2</name>
<dbReference type="PANTHER" id="PTHR42733:SF2">
    <property type="entry name" value="DJ-1_THIJ_PFPI FAMILY PROTEIN"/>
    <property type="match status" value="1"/>
</dbReference>
<comment type="similarity">
    <text evidence="1">Belongs to the peptidase C56 family.</text>
</comment>
<comment type="caution">
    <text evidence="3">The sequence shown here is derived from an EMBL/GenBank/DDBJ whole genome shotgun (WGS) entry which is preliminary data.</text>
</comment>
<dbReference type="RefSeq" id="WP_099153931.1">
    <property type="nucleotide sequence ID" value="NZ_PDUD01000038.1"/>
</dbReference>
<dbReference type="PANTHER" id="PTHR42733">
    <property type="entry name" value="DJ-1 PROTEIN"/>
    <property type="match status" value="1"/>
</dbReference>
<dbReference type="PROSITE" id="PS51276">
    <property type="entry name" value="PEPTIDASE_C56_PFPI"/>
    <property type="match status" value="1"/>
</dbReference>
<gene>
    <name evidence="3" type="ORF">CRP01_30875</name>
</gene>
<dbReference type="InterPro" id="IPR029062">
    <property type="entry name" value="Class_I_gatase-like"/>
</dbReference>
<evidence type="ECO:0000256" key="1">
    <source>
        <dbReference type="ARBA" id="ARBA00008542"/>
    </source>
</evidence>
<dbReference type="AlphaFoldDB" id="A0A2D0N233"/>
<dbReference type="InterPro" id="IPR002818">
    <property type="entry name" value="DJ-1/PfpI"/>
</dbReference>
<sequence>MPSKKILIITGDAGESFEVLYASHRFRESGYQPVIAAPSKKRMNLVIHDFEPGWDTYVERQGYLVESDISFDQVDTADYHAVMIPGGRAPEYLRNDKRLIRIVQEFAEAGKFIFAICHGIQLLVTAGLVDGKQITCYEHVKFEVESCGGTFIGQHQAIKDGRLVTGQTWQSHPEFYKLVFECLKEESLVA</sequence>
<accession>A0A2D0N233</accession>
<dbReference type="PROSITE" id="PS51273">
    <property type="entry name" value="GATASE_TYPE_1"/>
    <property type="match status" value="1"/>
</dbReference>
<keyword evidence="3" id="KW-0378">Hydrolase</keyword>
<feature type="domain" description="DJ-1/PfpI" evidence="2">
    <location>
        <begin position="4"/>
        <end position="180"/>
    </location>
</feature>
<organism evidence="3 4">
    <name type="scientific">Flavilitoribacter nigricans (strain ATCC 23147 / DSM 23189 / NBRC 102662 / NCIMB 1420 / SS-2)</name>
    <name type="common">Lewinella nigricans</name>
    <dbReference type="NCBI Taxonomy" id="1122177"/>
    <lineage>
        <taxon>Bacteria</taxon>
        <taxon>Pseudomonadati</taxon>
        <taxon>Bacteroidota</taxon>
        <taxon>Saprospiria</taxon>
        <taxon>Saprospirales</taxon>
        <taxon>Lewinellaceae</taxon>
        <taxon>Flavilitoribacter</taxon>
    </lineage>
</organism>